<proteinExistence type="predicted"/>
<feature type="compositionally biased region" description="Basic and acidic residues" evidence="1">
    <location>
        <begin position="129"/>
        <end position="139"/>
    </location>
</feature>
<dbReference type="Proteomes" id="UP000018936">
    <property type="component" value="Unassembled WGS sequence"/>
</dbReference>
<reference evidence="2 3" key="1">
    <citation type="journal article" date="2013" name="Proc. Natl. Acad. Sci. U.S.A.">
        <title>The king cobra genome reveals dynamic gene evolution and adaptation in the snake venom system.</title>
        <authorList>
            <person name="Vonk F.J."/>
            <person name="Casewell N.R."/>
            <person name="Henkel C.V."/>
            <person name="Heimberg A.M."/>
            <person name="Jansen H.J."/>
            <person name="McCleary R.J."/>
            <person name="Kerkkamp H.M."/>
            <person name="Vos R.A."/>
            <person name="Guerreiro I."/>
            <person name="Calvete J.J."/>
            <person name="Wuster W."/>
            <person name="Woods A.E."/>
            <person name="Logan J.M."/>
            <person name="Harrison R.A."/>
            <person name="Castoe T.A."/>
            <person name="de Koning A.P."/>
            <person name="Pollock D.D."/>
            <person name="Yandell M."/>
            <person name="Calderon D."/>
            <person name="Renjifo C."/>
            <person name="Currier R.B."/>
            <person name="Salgado D."/>
            <person name="Pla D."/>
            <person name="Sanz L."/>
            <person name="Hyder A.S."/>
            <person name="Ribeiro J.M."/>
            <person name="Arntzen J.W."/>
            <person name="van den Thillart G.E."/>
            <person name="Boetzer M."/>
            <person name="Pirovano W."/>
            <person name="Dirks R.P."/>
            <person name="Spaink H.P."/>
            <person name="Duboule D."/>
            <person name="McGlinn E."/>
            <person name="Kini R.M."/>
            <person name="Richardson M.K."/>
        </authorList>
    </citation>
    <scope>NUCLEOTIDE SEQUENCE</scope>
    <source>
        <tissue evidence="2">Blood</tissue>
    </source>
</reference>
<comment type="caution">
    <text evidence="2">The sequence shown here is derived from an EMBL/GenBank/DDBJ whole genome shotgun (WGS) entry which is preliminary data.</text>
</comment>
<name>V8N567_OPHHA</name>
<feature type="region of interest" description="Disordered" evidence="1">
    <location>
        <begin position="129"/>
        <end position="156"/>
    </location>
</feature>
<feature type="compositionally biased region" description="Basic and acidic residues" evidence="1">
    <location>
        <begin position="23"/>
        <end position="32"/>
    </location>
</feature>
<feature type="compositionally biased region" description="Basic residues" evidence="1">
    <location>
        <begin position="33"/>
        <end position="61"/>
    </location>
</feature>
<evidence type="ECO:0000313" key="2">
    <source>
        <dbReference type="EMBL" id="ETE56697.1"/>
    </source>
</evidence>
<evidence type="ECO:0000313" key="3">
    <source>
        <dbReference type="Proteomes" id="UP000018936"/>
    </source>
</evidence>
<organism evidence="2 3">
    <name type="scientific">Ophiophagus hannah</name>
    <name type="common">King cobra</name>
    <name type="synonym">Naja hannah</name>
    <dbReference type="NCBI Taxonomy" id="8665"/>
    <lineage>
        <taxon>Eukaryota</taxon>
        <taxon>Metazoa</taxon>
        <taxon>Chordata</taxon>
        <taxon>Craniata</taxon>
        <taxon>Vertebrata</taxon>
        <taxon>Euteleostomi</taxon>
        <taxon>Lepidosauria</taxon>
        <taxon>Squamata</taxon>
        <taxon>Bifurcata</taxon>
        <taxon>Unidentata</taxon>
        <taxon>Episquamata</taxon>
        <taxon>Toxicofera</taxon>
        <taxon>Serpentes</taxon>
        <taxon>Colubroidea</taxon>
        <taxon>Elapidae</taxon>
        <taxon>Elapinae</taxon>
        <taxon>Ophiophagus</taxon>
    </lineage>
</organism>
<feature type="non-terminal residue" evidence="2">
    <location>
        <position position="1"/>
    </location>
</feature>
<gene>
    <name evidence="2" type="ORF">L345_17591</name>
</gene>
<sequence length="156" mass="18661">MNFHCIVETVILEVLSLHRKKGRKEERRGEEKRRRKRRKEGSKEGGRRRRRRKRRRRGRKEGRKEDGRVKRFSESDGPKPTHLAFGAKGVTRTHNLLNLENRMRLDTRNHSVLLFPRKRRARGDIYRERDQHLKEEGKDATCGSNSQDEAPWKMQA</sequence>
<protein>
    <submittedName>
        <fullName evidence="2">Uncharacterized protein</fullName>
    </submittedName>
</protein>
<keyword evidence="3" id="KW-1185">Reference proteome</keyword>
<dbReference type="AlphaFoldDB" id="V8N567"/>
<feature type="region of interest" description="Disordered" evidence="1">
    <location>
        <begin position="19"/>
        <end position="85"/>
    </location>
</feature>
<accession>V8N567</accession>
<feature type="compositionally biased region" description="Basic and acidic residues" evidence="1">
    <location>
        <begin position="62"/>
        <end position="79"/>
    </location>
</feature>
<dbReference type="EMBL" id="AZIM01014362">
    <property type="protein sequence ID" value="ETE56697.1"/>
    <property type="molecule type" value="Genomic_DNA"/>
</dbReference>
<evidence type="ECO:0000256" key="1">
    <source>
        <dbReference type="SAM" id="MobiDB-lite"/>
    </source>
</evidence>